<protein>
    <submittedName>
        <fullName evidence="1">Uncharacterized protein</fullName>
    </submittedName>
</protein>
<comment type="caution">
    <text evidence="1">The sequence shown here is derived from an EMBL/GenBank/DDBJ whole genome shotgun (WGS) entry which is preliminary data.</text>
</comment>
<dbReference type="AlphaFoldDB" id="A0A4V3WPE0"/>
<dbReference type="PANTHER" id="PTHR45523:SF2">
    <property type="entry name" value="OS02G0470600 PROTEIN"/>
    <property type="match status" value="1"/>
</dbReference>
<dbReference type="EMBL" id="SDRB02004307">
    <property type="protein sequence ID" value="THG16057.1"/>
    <property type="molecule type" value="Genomic_DNA"/>
</dbReference>
<keyword evidence="2" id="KW-1185">Reference proteome</keyword>
<organism evidence="1 2">
    <name type="scientific">Camellia sinensis var. sinensis</name>
    <name type="common">China tea</name>
    <dbReference type="NCBI Taxonomy" id="542762"/>
    <lineage>
        <taxon>Eukaryota</taxon>
        <taxon>Viridiplantae</taxon>
        <taxon>Streptophyta</taxon>
        <taxon>Embryophyta</taxon>
        <taxon>Tracheophyta</taxon>
        <taxon>Spermatophyta</taxon>
        <taxon>Magnoliopsida</taxon>
        <taxon>eudicotyledons</taxon>
        <taxon>Gunneridae</taxon>
        <taxon>Pentapetalae</taxon>
        <taxon>asterids</taxon>
        <taxon>Ericales</taxon>
        <taxon>Theaceae</taxon>
        <taxon>Camellia</taxon>
    </lineage>
</organism>
<proteinExistence type="predicted"/>
<dbReference type="PANTHER" id="PTHR45523">
    <property type="entry name" value="TETRATRICOPEPTIDE REPEAT (TPR)-CONTAINING PROTEIN-RELATED"/>
    <property type="match status" value="1"/>
</dbReference>
<dbReference type="Proteomes" id="UP000306102">
    <property type="component" value="Unassembled WGS sequence"/>
</dbReference>
<gene>
    <name evidence="1" type="ORF">TEA_005592</name>
</gene>
<name>A0A4V3WPE0_CAMSN</name>
<dbReference type="STRING" id="542762.A0A4V3WPE0"/>
<sequence>MFRHCQFLNKKREVPIKEISLVIRGKVCTLVSIFLEDIAAFFTGCGYDSQSCALVSPVSPMLKDSDNLWSVIDRCGMAVIVDQIKVPHPSYPSTRVSVQVPSLGIHYSPARYCRLMELFNILYGTTQSSGQPEFENFQADFLPWNPPDLATEARILVWRGIGYSVAAWHPCFIVLSGLYLYVLESEMSQNYQRCSSMAGKQVDEVPPMNVGGSVSCLAVSVRGMDTQKVHVIRLEGDLTVKMKLHSLKIKDELQGSLSSGPKYLACSVLKNDPLFASPSTLDPLVKEVPAVISEEDDIFKDASPDFMSLPDYSQNFDMAFASRSGDISEYAEFDSVGDLVREKEMGKGRSTTGDVFYEAEGSDNSDFVSVTYLTRNPSSPDYDGIDTQMSIRMSKLEFFCNRPTVVALIGFGFNLSSASIGTSDTSVTTISDDQSLVNKDETEETGHALVKGLLGYGKGRIVFYLNMDVDSVSVFLNKEDDSQLAMFVQESFVLDLKLHPSSISIEGTLGNFRLCDMSLGMDHCWGWLCDIRNQGAESLIKFTFNSYSAEDDDYEGYDYSLQGRVSAVRIVFLYRFVQEITTYFMELATPHTEEAIKLVDKVGGFEWLINKYEIDGSSALKLDLSLDTPIIIVPRNSMRTENEFSWHGCPEKDPSAVHLDVLDAEILGINMAVGIIGCIGKPMIRDGQGINVNVRRSLRDVFRKVPTFSLGVKSLRALVPILGFSLSKEVSFLIWFHHQIAMLSDILSCHVIFTRIINVLLSKDNLAFRVALLAFLWKERGRVRKLPLYLQFPSAQKGGTKKRERMIFYCNFAALNNPLVVGLLHAVMSDKEYNVILDCFYMNLSEQPKLPPSFRGSKSGSKETMRLLADKVNINSQILLSHTVTIIEMEVDHALLELCSGVHEDSPLAHVALEGLWVSYWMTSLSEADLYVTIPRFYVLDIRPDTKPEMRLMLGSCTDVPKQASTGKFPFSLNKGGFMRMDSQAAPGIDVLTSTMFLMDYRWRLSSQSFVFRIQQPRVLVVPDFLLAVGEYFVPSLGAITGREELMDPKNDPTRRNNSIVLSAPVYEQIEDIMHLSPNRQLVADALGVDEYTYNGCGKTIHLSEEPYLKEVHSSKFRPIIILGRGKRLRFVNVKIENGSLLRKYTYLNNDSSYSVSLEDGVEILLLDNFSSNSDEKNPDCMKELSCSSNTSAYDNDSFKKQSFTFEAQETLYGRVRPLVKTLDGGFADL</sequence>
<accession>A0A4V3WPE0</accession>
<evidence type="ECO:0000313" key="2">
    <source>
        <dbReference type="Proteomes" id="UP000306102"/>
    </source>
</evidence>
<reference evidence="1 2" key="1">
    <citation type="journal article" date="2018" name="Proc. Natl. Acad. Sci. U.S.A.">
        <title>Draft genome sequence of Camellia sinensis var. sinensis provides insights into the evolution of the tea genome and tea quality.</title>
        <authorList>
            <person name="Wei C."/>
            <person name="Yang H."/>
            <person name="Wang S."/>
            <person name="Zhao J."/>
            <person name="Liu C."/>
            <person name="Gao L."/>
            <person name="Xia E."/>
            <person name="Lu Y."/>
            <person name="Tai Y."/>
            <person name="She G."/>
            <person name="Sun J."/>
            <person name="Cao H."/>
            <person name="Tong W."/>
            <person name="Gao Q."/>
            <person name="Li Y."/>
            <person name="Deng W."/>
            <person name="Jiang X."/>
            <person name="Wang W."/>
            <person name="Chen Q."/>
            <person name="Zhang S."/>
            <person name="Li H."/>
            <person name="Wu J."/>
            <person name="Wang P."/>
            <person name="Li P."/>
            <person name="Shi C."/>
            <person name="Zheng F."/>
            <person name="Jian J."/>
            <person name="Huang B."/>
            <person name="Shan D."/>
            <person name="Shi M."/>
            <person name="Fang C."/>
            <person name="Yue Y."/>
            <person name="Li F."/>
            <person name="Li D."/>
            <person name="Wei S."/>
            <person name="Han B."/>
            <person name="Jiang C."/>
            <person name="Yin Y."/>
            <person name="Xia T."/>
            <person name="Zhang Z."/>
            <person name="Bennetzen J.L."/>
            <person name="Zhao S."/>
            <person name="Wan X."/>
        </authorList>
    </citation>
    <scope>NUCLEOTIDE SEQUENCE [LARGE SCALE GENOMIC DNA]</scope>
    <source>
        <strain evidence="2">cv. Shuchazao</strain>
        <tissue evidence="1">Leaf</tissue>
    </source>
</reference>
<evidence type="ECO:0000313" key="1">
    <source>
        <dbReference type="EMBL" id="THG16057.1"/>
    </source>
</evidence>